<dbReference type="OrthoDB" id="10487771at2759"/>
<dbReference type="EMBL" id="CACVKT020001098">
    <property type="protein sequence ID" value="CAC5365045.1"/>
    <property type="molecule type" value="Genomic_DNA"/>
</dbReference>
<keyword evidence="2" id="KW-1133">Transmembrane helix</keyword>
<name>A0A6J8AEJ0_MYTCO</name>
<dbReference type="Proteomes" id="UP000507470">
    <property type="component" value="Unassembled WGS sequence"/>
</dbReference>
<evidence type="ECO:0000313" key="4">
    <source>
        <dbReference type="Proteomes" id="UP000507470"/>
    </source>
</evidence>
<evidence type="ECO:0000256" key="2">
    <source>
        <dbReference type="SAM" id="Phobius"/>
    </source>
</evidence>
<gene>
    <name evidence="3" type="ORF">MCOR_5871</name>
</gene>
<reference evidence="3 4" key="1">
    <citation type="submission" date="2020-06" db="EMBL/GenBank/DDBJ databases">
        <authorList>
            <person name="Li R."/>
            <person name="Bekaert M."/>
        </authorList>
    </citation>
    <scope>NUCLEOTIDE SEQUENCE [LARGE SCALE GENOMIC DNA]</scope>
    <source>
        <strain evidence="4">wild</strain>
    </source>
</reference>
<organism evidence="3 4">
    <name type="scientific">Mytilus coruscus</name>
    <name type="common">Sea mussel</name>
    <dbReference type="NCBI Taxonomy" id="42192"/>
    <lineage>
        <taxon>Eukaryota</taxon>
        <taxon>Metazoa</taxon>
        <taxon>Spiralia</taxon>
        <taxon>Lophotrochozoa</taxon>
        <taxon>Mollusca</taxon>
        <taxon>Bivalvia</taxon>
        <taxon>Autobranchia</taxon>
        <taxon>Pteriomorphia</taxon>
        <taxon>Mytilida</taxon>
        <taxon>Mytiloidea</taxon>
        <taxon>Mytilidae</taxon>
        <taxon>Mytilinae</taxon>
        <taxon>Mytilus</taxon>
    </lineage>
</organism>
<keyword evidence="4" id="KW-1185">Reference proteome</keyword>
<keyword evidence="2" id="KW-0812">Transmembrane</keyword>
<feature type="transmembrane region" description="Helical" evidence="2">
    <location>
        <begin position="38"/>
        <end position="60"/>
    </location>
</feature>
<proteinExistence type="predicted"/>
<sequence length="225" mass="25684">MTEYCATDTDDNPHQAGTGDNQAKRPCSYCDLFSNIKILWTVIAILSVLLIVLLIVIGVITDKKPNDNNSNCFQPKRDSERITRPNNDPICQFPFPCTNVSFMKCFLPYKGQYTVNCVFDSPAQVTRICALNDTNYHYKLDCASSFGNNCNQVCSENYTLDCKDECTQVSITIHKSGILLLEIGDSCLPNDGYIEIWNAMIHRRGKRERQSENLRNREQKYITRK</sequence>
<evidence type="ECO:0000256" key="1">
    <source>
        <dbReference type="SAM" id="MobiDB-lite"/>
    </source>
</evidence>
<protein>
    <submittedName>
        <fullName evidence="3">Uncharacterized protein</fullName>
    </submittedName>
</protein>
<evidence type="ECO:0000313" key="3">
    <source>
        <dbReference type="EMBL" id="CAC5365045.1"/>
    </source>
</evidence>
<keyword evidence="2" id="KW-0472">Membrane</keyword>
<feature type="region of interest" description="Disordered" evidence="1">
    <location>
        <begin position="1"/>
        <end position="23"/>
    </location>
</feature>
<dbReference type="AlphaFoldDB" id="A0A6J8AEJ0"/>
<accession>A0A6J8AEJ0</accession>